<reference evidence="1" key="2">
    <citation type="journal article" date="2015" name="Fish Shellfish Immunol.">
        <title>Early steps in the European eel (Anguilla anguilla)-Vibrio vulnificus interaction in the gills: Role of the RtxA13 toxin.</title>
        <authorList>
            <person name="Callol A."/>
            <person name="Pajuelo D."/>
            <person name="Ebbesson L."/>
            <person name="Teles M."/>
            <person name="MacKenzie S."/>
            <person name="Amaro C."/>
        </authorList>
    </citation>
    <scope>NUCLEOTIDE SEQUENCE</scope>
</reference>
<dbReference type="AlphaFoldDB" id="A0A0E9U5J8"/>
<dbReference type="EMBL" id="GBXM01047378">
    <property type="protein sequence ID" value="JAH61199.1"/>
    <property type="molecule type" value="Transcribed_RNA"/>
</dbReference>
<reference evidence="1" key="1">
    <citation type="submission" date="2014-11" db="EMBL/GenBank/DDBJ databases">
        <authorList>
            <person name="Amaro Gonzalez C."/>
        </authorList>
    </citation>
    <scope>NUCLEOTIDE SEQUENCE</scope>
</reference>
<proteinExistence type="predicted"/>
<protein>
    <submittedName>
        <fullName evidence="1">Uncharacterized protein</fullName>
    </submittedName>
</protein>
<sequence length="52" mass="5653">MDFSPPQMIKQCIVGPDAHGVINTSHCLRRGEVYSLTRETCLSSAGGVNDFN</sequence>
<evidence type="ECO:0000313" key="1">
    <source>
        <dbReference type="EMBL" id="JAH61199.1"/>
    </source>
</evidence>
<name>A0A0E9U5J8_ANGAN</name>
<organism evidence="1">
    <name type="scientific">Anguilla anguilla</name>
    <name type="common">European freshwater eel</name>
    <name type="synonym">Muraena anguilla</name>
    <dbReference type="NCBI Taxonomy" id="7936"/>
    <lineage>
        <taxon>Eukaryota</taxon>
        <taxon>Metazoa</taxon>
        <taxon>Chordata</taxon>
        <taxon>Craniata</taxon>
        <taxon>Vertebrata</taxon>
        <taxon>Euteleostomi</taxon>
        <taxon>Actinopterygii</taxon>
        <taxon>Neopterygii</taxon>
        <taxon>Teleostei</taxon>
        <taxon>Anguilliformes</taxon>
        <taxon>Anguillidae</taxon>
        <taxon>Anguilla</taxon>
    </lineage>
</organism>
<accession>A0A0E9U5J8</accession>